<dbReference type="PANTHER" id="PTHR46108:SF4">
    <property type="entry name" value="BLUE CHEESE"/>
    <property type="match status" value="1"/>
</dbReference>
<evidence type="ECO:0000256" key="1">
    <source>
        <dbReference type="ARBA" id="ARBA00022574"/>
    </source>
</evidence>
<dbReference type="InterPro" id="IPR051944">
    <property type="entry name" value="BEACH_domain_protein"/>
</dbReference>
<gene>
    <name evidence="3" type="ORF">L3X38_045071</name>
</gene>
<sequence>MNSIAARRTPSSARLADEVSGKDNHKVKELEAVKMLQDIFLKADNRELQAEVLNRMFKIFSSHLENYKLCPAVTDCSTFHPKYGRFSSIFARHTFKNSRVSFDQQYNKVLREVGVLEILLDELKQHKLLSVDCEKQVIQLLFELALEIVLPPFLTSESVTSPDVLDYESSSCIELLLETSQPFLLSSSPILKYALEIVEVLGAYRLSASELRMLIRYVLQMRLMKSGRILVDMMERLILMADSENISLAP</sequence>
<dbReference type="EMBL" id="JAJFAZ020000008">
    <property type="protein sequence ID" value="KAI5315895.1"/>
    <property type="molecule type" value="Genomic_DNA"/>
</dbReference>
<reference evidence="3 4" key="1">
    <citation type="journal article" date="2022" name="G3 (Bethesda)">
        <title>Whole-genome sequence and methylome profiling of the almond [Prunus dulcis (Mill.) D.A. Webb] cultivar 'Nonpareil'.</title>
        <authorList>
            <person name="D'Amico-Willman K.M."/>
            <person name="Ouma W.Z."/>
            <person name="Meulia T."/>
            <person name="Sideli G.M."/>
            <person name="Gradziel T.M."/>
            <person name="Fresnedo-Ramirez J."/>
        </authorList>
    </citation>
    <scope>NUCLEOTIDE SEQUENCE [LARGE SCALE GENOMIC DNA]</scope>
    <source>
        <strain evidence="3">Clone GOH B32 T37-40</strain>
    </source>
</reference>
<evidence type="ECO:0000256" key="2">
    <source>
        <dbReference type="SAM" id="MobiDB-lite"/>
    </source>
</evidence>
<keyword evidence="1" id="KW-0853">WD repeat</keyword>
<keyword evidence="4" id="KW-1185">Reference proteome</keyword>
<organism evidence="3 4">
    <name type="scientific">Prunus dulcis</name>
    <name type="common">Almond</name>
    <name type="synonym">Amygdalus dulcis</name>
    <dbReference type="NCBI Taxonomy" id="3755"/>
    <lineage>
        <taxon>Eukaryota</taxon>
        <taxon>Viridiplantae</taxon>
        <taxon>Streptophyta</taxon>
        <taxon>Embryophyta</taxon>
        <taxon>Tracheophyta</taxon>
        <taxon>Spermatophyta</taxon>
        <taxon>Magnoliopsida</taxon>
        <taxon>eudicotyledons</taxon>
        <taxon>Gunneridae</taxon>
        <taxon>Pentapetalae</taxon>
        <taxon>rosids</taxon>
        <taxon>fabids</taxon>
        <taxon>Rosales</taxon>
        <taxon>Rosaceae</taxon>
        <taxon>Amygdaloideae</taxon>
        <taxon>Amygdaleae</taxon>
        <taxon>Prunus</taxon>
    </lineage>
</organism>
<dbReference type="AlphaFoldDB" id="A0AAD4YNV0"/>
<name>A0AAD4YNV0_PRUDU</name>
<feature type="region of interest" description="Disordered" evidence="2">
    <location>
        <begin position="1"/>
        <end position="20"/>
    </location>
</feature>
<dbReference type="PANTHER" id="PTHR46108">
    <property type="entry name" value="BLUE CHEESE"/>
    <property type="match status" value="1"/>
</dbReference>
<accession>A0AAD4YNV0</accession>
<proteinExistence type="predicted"/>
<dbReference type="Proteomes" id="UP001054821">
    <property type="component" value="Chromosome 8"/>
</dbReference>
<evidence type="ECO:0000313" key="3">
    <source>
        <dbReference type="EMBL" id="KAI5315895.1"/>
    </source>
</evidence>
<evidence type="ECO:0000313" key="4">
    <source>
        <dbReference type="Proteomes" id="UP001054821"/>
    </source>
</evidence>
<comment type="caution">
    <text evidence="3">The sequence shown here is derived from an EMBL/GenBank/DDBJ whole genome shotgun (WGS) entry which is preliminary data.</text>
</comment>
<protein>
    <submittedName>
        <fullName evidence="3">Uncharacterized protein</fullName>
    </submittedName>
</protein>